<keyword evidence="2 6" id="KW-0812">Transmembrane</keyword>
<dbReference type="PANTHER" id="PTHR13800">
    <property type="entry name" value="TRANSIENT RECEPTOR POTENTIAL CATION CHANNEL, SUBFAMILY M, MEMBER 6"/>
    <property type="match status" value="1"/>
</dbReference>
<dbReference type="GO" id="GO:0030001">
    <property type="term" value="P:metal ion transport"/>
    <property type="evidence" value="ECO:0007669"/>
    <property type="project" value="TreeGrafter"/>
</dbReference>
<dbReference type="STRING" id="6290.A0A3P7VV42"/>
<dbReference type="AlphaFoldDB" id="A0A3P7VV42"/>
<sequence length="1090" mass="123046">MLIGVPSENITSGTTPSGTAPPILLSPSNDKRPLPAVVFAGRHSLVAFKFYSRVLPFSLQDSCELCVVLHSAYLLYRSSQFEHSKFVVWLEEQLDAVSIGDVAIATNTVVRIFAMAFGDTQLIEFLDSDELPTLPSRIIESCLQCHSGTTEARQLLQLAAHINEPSILNEIDLEELLDDEVMSTILCETVAVSDRVTFLAAILERKPQISITSEMLLKMHFFTTVILCQCMGYSSFPEELDEKFVKLVNPSTKRLSFGVEDLIPPSTLNGDFMQHRDPADSIRILAIWALLLHCPSVVRCLCAFSDQPVAFSLVLSRLAKSLARESHDWFFYEESLLRLADSLSNSAVALVSKVHKVSPNKAYRLLCQPLEGFHGATLSQLAFQFNNRALIAHESCQRWLHRLLYGQLQTCSSTILPRWLKTLLSHSAVFVVPIRWWMCVRTNGADRKSPTASLLDVDRQPKRVRAISTYSVISARSDILSGGHSMPQLAFTESVTPQSMVFPLNIEDPRPISRRAPPSLCVFYSTPIVKYWLSLLFRLLHIALLAYSILLPGCGNLTLDAVVWMWTFIAWIEAVWVLNMRNHTTPLSLMPWRVSIFIEYTFTFFEPVFISPSFQLLSTVYPVRVLSSLFLLYWCYATIFFYIPLSELFGPIIVRVKLMILRDFTNFLILVALVMSSSAAAIHAVLYPDRDISLSVARSSLSWVWLSLFTTDLSSLKESDSCRKAFLGPSTSYCNYVGEYGNTSCPSQSTAGYLVILEYFVLLKLILWPILFAFFAKTAKSVDDEADKIWKYQMYSLVTEFSLRPPLPPPLTPLFFFCMACCRAGGQLGGMMSSYPDHPDVDHRDRVRSTVRFGSVYRNPSVPAKKNEFVNSFWRQLMIDRWREETQVKTDNIGNSDTKIIQVLLPRYSPPFYCRPAEEFPTDIAKHVEVATEQNVSELRRLWRSRQAMDSGKGWMLSAAGYPLNPHGRRGIAGRGCHPRFGANKRCYYIILTGTTRAHCKVLLDTQNNLPNEPHPESSSKDEHLATLLRTIGLPESDAQVFSMRRLDSSIIDSSETVPPTDTSPAHIARLAIEHDIDTDHAWTEHDLWA</sequence>
<dbReference type="GO" id="GO:0005886">
    <property type="term" value="C:plasma membrane"/>
    <property type="evidence" value="ECO:0007669"/>
    <property type="project" value="TreeGrafter"/>
</dbReference>
<feature type="region of interest" description="Disordered" evidence="5">
    <location>
        <begin position="1"/>
        <end position="22"/>
    </location>
</feature>
<dbReference type="EMBL" id="UZAF01000248">
    <property type="protein sequence ID" value="VDO05215.1"/>
    <property type="molecule type" value="Genomic_DNA"/>
</dbReference>
<feature type="transmembrane region" description="Helical" evidence="6">
    <location>
        <begin position="630"/>
        <end position="654"/>
    </location>
</feature>
<feature type="transmembrane region" description="Helical" evidence="6">
    <location>
        <begin position="666"/>
        <end position="686"/>
    </location>
</feature>
<evidence type="ECO:0000256" key="3">
    <source>
        <dbReference type="ARBA" id="ARBA00022989"/>
    </source>
</evidence>
<evidence type="ECO:0000313" key="8">
    <source>
        <dbReference type="EMBL" id="VDO05215.1"/>
    </source>
</evidence>
<keyword evidence="3 6" id="KW-1133">Transmembrane helix</keyword>
<feature type="non-terminal residue" evidence="8">
    <location>
        <position position="1090"/>
    </location>
</feature>
<evidence type="ECO:0000256" key="1">
    <source>
        <dbReference type="ARBA" id="ARBA00004141"/>
    </source>
</evidence>
<proteinExistence type="predicted"/>
<accession>A0A3P7VV42</accession>
<evidence type="ECO:0000313" key="9">
    <source>
        <dbReference type="Proteomes" id="UP000268014"/>
    </source>
</evidence>
<dbReference type="OrthoDB" id="10056930at2759"/>
<feature type="domain" description="TRPM-like" evidence="7">
    <location>
        <begin position="279"/>
        <end position="393"/>
    </location>
</feature>
<gene>
    <name evidence="8" type="ORF">HPLM_LOCUS374</name>
</gene>
<dbReference type="PANTHER" id="PTHR13800:SF41">
    <property type="entry name" value="PROTEIN CED-11"/>
    <property type="match status" value="1"/>
</dbReference>
<evidence type="ECO:0000256" key="2">
    <source>
        <dbReference type="ARBA" id="ARBA00022692"/>
    </source>
</evidence>
<keyword evidence="4 6" id="KW-0472">Membrane</keyword>
<feature type="transmembrane region" description="Helical" evidence="6">
    <location>
        <begin position="561"/>
        <end position="578"/>
    </location>
</feature>
<dbReference type="Pfam" id="PF25508">
    <property type="entry name" value="TRPM2"/>
    <property type="match status" value="1"/>
</dbReference>
<organism evidence="8 9">
    <name type="scientific">Haemonchus placei</name>
    <name type="common">Barber's pole worm</name>
    <dbReference type="NCBI Taxonomy" id="6290"/>
    <lineage>
        <taxon>Eukaryota</taxon>
        <taxon>Metazoa</taxon>
        <taxon>Ecdysozoa</taxon>
        <taxon>Nematoda</taxon>
        <taxon>Chromadorea</taxon>
        <taxon>Rhabditida</taxon>
        <taxon>Rhabditina</taxon>
        <taxon>Rhabditomorpha</taxon>
        <taxon>Strongyloidea</taxon>
        <taxon>Trichostrongylidae</taxon>
        <taxon>Haemonchus</taxon>
    </lineage>
</organism>
<dbReference type="Pfam" id="PF25969">
    <property type="entry name" value="NUDT9_N"/>
    <property type="match status" value="1"/>
</dbReference>
<feature type="transmembrane region" description="Helical" evidence="6">
    <location>
        <begin position="751"/>
        <end position="775"/>
    </location>
</feature>
<feature type="transmembrane region" description="Helical" evidence="6">
    <location>
        <begin position="590"/>
        <end position="610"/>
    </location>
</feature>
<protein>
    <recommendedName>
        <fullName evidence="7">TRPM-like domain-containing protein</fullName>
    </recommendedName>
</protein>
<evidence type="ECO:0000256" key="4">
    <source>
        <dbReference type="ARBA" id="ARBA00023136"/>
    </source>
</evidence>
<evidence type="ECO:0000256" key="5">
    <source>
        <dbReference type="SAM" id="MobiDB-lite"/>
    </source>
</evidence>
<dbReference type="Proteomes" id="UP000268014">
    <property type="component" value="Unassembled WGS sequence"/>
</dbReference>
<reference evidence="8 9" key="1">
    <citation type="submission" date="2018-11" db="EMBL/GenBank/DDBJ databases">
        <authorList>
            <consortium name="Pathogen Informatics"/>
        </authorList>
    </citation>
    <scope>NUCLEOTIDE SEQUENCE [LARGE SCALE GENOMIC DNA]</scope>
    <source>
        <strain evidence="8 9">MHpl1</strain>
    </source>
</reference>
<keyword evidence="9" id="KW-1185">Reference proteome</keyword>
<dbReference type="InterPro" id="IPR057366">
    <property type="entry name" value="TRPM-like"/>
</dbReference>
<dbReference type="GO" id="GO:0005261">
    <property type="term" value="F:monoatomic cation channel activity"/>
    <property type="evidence" value="ECO:0007669"/>
    <property type="project" value="TreeGrafter"/>
</dbReference>
<comment type="subcellular location">
    <subcellularLocation>
        <location evidence="1">Membrane</location>
        <topology evidence="1">Multi-pass membrane protein</topology>
    </subcellularLocation>
</comment>
<evidence type="ECO:0000259" key="7">
    <source>
        <dbReference type="Pfam" id="PF25508"/>
    </source>
</evidence>
<evidence type="ECO:0000256" key="6">
    <source>
        <dbReference type="SAM" id="Phobius"/>
    </source>
</evidence>
<dbReference type="InterPro" id="IPR050927">
    <property type="entry name" value="TRPM"/>
</dbReference>
<name>A0A3P7VV42_HAEPC</name>
<feature type="compositionally biased region" description="Low complexity" evidence="5">
    <location>
        <begin position="11"/>
        <end position="22"/>
    </location>
</feature>